<name>A0A0B7MY27_9FUNG</name>
<gene>
    <name evidence="1" type="primary">PARPA_01312.1 scaffold 1359</name>
</gene>
<dbReference type="EMBL" id="LN719426">
    <property type="protein sequence ID" value="CEP08003.1"/>
    <property type="molecule type" value="Genomic_DNA"/>
</dbReference>
<keyword evidence="2" id="KW-1185">Reference proteome</keyword>
<protein>
    <submittedName>
        <fullName evidence="1">Uncharacterized protein</fullName>
    </submittedName>
</protein>
<organism evidence="1 2">
    <name type="scientific">Parasitella parasitica</name>
    <dbReference type="NCBI Taxonomy" id="35722"/>
    <lineage>
        <taxon>Eukaryota</taxon>
        <taxon>Fungi</taxon>
        <taxon>Fungi incertae sedis</taxon>
        <taxon>Mucoromycota</taxon>
        <taxon>Mucoromycotina</taxon>
        <taxon>Mucoromycetes</taxon>
        <taxon>Mucorales</taxon>
        <taxon>Mucorineae</taxon>
        <taxon>Mucoraceae</taxon>
        <taxon>Parasitella</taxon>
    </lineage>
</organism>
<reference evidence="1 2" key="1">
    <citation type="submission" date="2014-09" db="EMBL/GenBank/DDBJ databases">
        <authorList>
            <person name="Ellenberger Sabrina"/>
        </authorList>
    </citation>
    <scope>NUCLEOTIDE SEQUENCE [LARGE SCALE GENOMIC DNA]</scope>
    <source>
        <strain evidence="1 2">CBS 412.66</strain>
    </source>
</reference>
<dbReference type="Proteomes" id="UP000054107">
    <property type="component" value="Unassembled WGS sequence"/>
</dbReference>
<dbReference type="AlphaFoldDB" id="A0A0B7MY27"/>
<accession>A0A0B7MY27</accession>
<evidence type="ECO:0000313" key="2">
    <source>
        <dbReference type="Proteomes" id="UP000054107"/>
    </source>
</evidence>
<proteinExistence type="predicted"/>
<sequence>MFLSNALNYTQFNKYKKQFDSAKPIQAQYSSGFSGPTPIDISYETHVSSISIPNIADGTSDMSESTSNVPQNDDIHALNTSDIGYFITSDGRRAPMSEIKRLKLAFFKTTTTTIVYSPNVSIVPNNLDVFTRQREIAQDLVVQAYRLPIGDHWEIIVPSHLSTAMARYTNHHKEDFFNASADRKEPINAAENKFGGDKSKSRECFNCKKPEWTLLHIIWPAKSSYCQVDRPYAIYRGK</sequence>
<evidence type="ECO:0000313" key="1">
    <source>
        <dbReference type="EMBL" id="CEP08003.1"/>
    </source>
</evidence>